<gene>
    <name evidence="1" type="ORF">B1813_16940</name>
</gene>
<evidence type="ECO:0000313" key="1">
    <source>
        <dbReference type="EMBL" id="OQO91275.1"/>
    </source>
</evidence>
<dbReference type="AlphaFoldDB" id="A0A1V9A294"/>
<keyword evidence="2" id="KW-1185">Reference proteome</keyword>
<evidence type="ECO:0008006" key="3">
    <source>
        <dbReference type="Google" id="ProtNLM"/>
    </source>
</evidence>
<evidence type="ECO:0000313" key="2">
    <source>
        <dbReference type="Proteomes" id="UP000192591"/>
    </source>
</evidence>
<dbReference type="Proteomes" id="UP000192591">
    <property type="component" value="Unassembled WGS sequence"/>
</dbReference>
<dbReference type="EMBL" id="MWIH01000006">
    <property type="protein sequence ID" value="OQO91275.1"/>
    <property type="molecule type" value="Genomic_DNA"/>
</dbReference>
<dbReference type="Gene3D" id="2.30.30.40">
    <property type="entry name" value="SH3 Domains"/>
    <property type="match status" value="1"/>
</dbReference>
<organism evidence="1 2">
    <name type="scientific">Saccharomonospora piscinae</name>
    <dbReference type="NCBI Taxonomy" id="687388"/>
    <lineage>
        <taxon>Bacteria</taxon>
        <taxon>Bacillati</taxon>
        <taxon>Actinomycetota</taxon>
        <taxon>Actinomycetes</taxon>
        <taxon>Pseudonocardiales</taxon>
        <taxon>Pseudonocardiaceae</taxon>
        <taxon>Saccharomonospora</taxon>
    </lineage>
</organism>
<name>A0A1V9A294_SACPI</name>
<dbReference type="STRING" id="1962155.B1813_16940"/>
<protein>
    <recommendedName>
        <fullName evidence="3">SH3 domain-containing protein</fullName>
    </recommendedName>
</protein>
<accession>A0A1V9A294</accession>
<proteinExistence type="predicted"/>
<reference evidence="1 2" key="1">
    <citation type="submission" date="2017-02" db="EMBL/GenBank/DDBJ databases">
        <title>Draft genome of Saccharomonospora sp. 154.</title>
        <authorList>
            <person name="Alonso-Carmona G.S."/>
            <person name="De La Haba R."/>
            <person name="Vera-Gargallo B."/>
            <person name="Sandoval-Trujillo A.H."/>
            <person name="Ramirez-Duran N."/>
            <person name="Ventosa A."/>
        </authorList>
    </citation>
    <scope>NUCLEOTIDE SEQUENCE [LARGE SCALE GENOMIC DNA]</scope>
    <source>
        <strain evidence="1 2">LRS4.154</strain>
    </source>
</reference>
<sequence length="106" mass="11059">MPKRTFVIVGAVLGVALIYSSGAEQRESEAEGAGGSGEQAACTVTVTADVLNVRSGPGTGHDVVGKYREDAEVEATTEVRDGFRRVGDGRWASDEFLEPVDGARCG</sequence>
<comment type="caution">
    <text evidence="1">The sequence shown here is derived from an EMBL/GenBank/DDBJ whole genome shotgun (WGS) entry which is preliminary data.</text>
</comment>